<dbReference type="Pfam" id="PF03166">
    <property type="entry name" value="MH2"/>
    <property type="match status" value="1"/>
</dbReference>
<dbReference type="GO" id="GO:0045944">
    <property type="term" value="P:positive regulation of transcription by RNA polymerase II"/>
    <property type="evidence" value="ECO:0007669"/>
    <property type="project" value="TreeGrafter"/>
</dbReference>
<dbReference type="AlphaFoldDB" id="A0A4U5PCC2"/>
<dbReference type="InterPro" id="IPR001132">
    <property type="entry name" value="SMAD_dom_Dwarfin-type"/>
</dbReference>
<comment type="caution">
    <text evidence="11">The sequence shown here is derived from an EMBL/GenBank/DDBJ whole genome shotgun (WGS) entry which is preliminary data.</text>
</comment>
<dbReference type="InterPro" id="IPR003619">
    <property type="entry name" value="MAD_homology1_Dwarfin-type"/>
</dbReference>
<evidence type="ECO:0000256" key="2">
    <source>
        <dbReference type="ARBA" id="ARBA00022723"/>
    </source>
</evidence>
<protein>
    <recommendedName>
        <fullName evidence="7">Mothers against decapentaplegic homolog</fullName>
        <shortName evidence="7">MAD homolog</shortName>
        <shortName evidence="7">Mothers against DPP homolog</shortName>
    </recommendedName>
    <alternativeName>
        <fullName evidence="7">SMAD family member</fullName>
    </alternativeName>
</protein>
<dbReference type="GO" id="GO:0009653">
    <property type="term" value="P:anatomical structure morphogenesis"/>
    <property type="evidence" value="ECO:0007669"/>
    <property type="project" value="TreeGrafter"/>
</dbReference>
<dbReference type="GO" id="GO:0005737">
    <property type="term" value="C:cytoplasm"/>
    <property type="evidence" value="ECO:0007669"/>
    <property type="project" value="UniProtKB-SubCell"/>
</dbReference>
<organism evidence="11 12">
    <name type="scientific">Steinernema carpocapsae</name>
    <name type="common">Entomopathogenic nematode</name>
    <dbReference type="NCBI Taxonomy" id="34508"/>
    <lineage>
        <taxon>Eukaryota</taxon>
        <taxon>Metazoa</taxon>
        <taxon>Ecdysozoa</taxon>
        <taxon>Nematoda</taxon>
        <taxon>Chromadorea</taxon>
        <taxon>Rhabditida</taxon>
        <taxon>Tylenchina</taxon>
        <taxon>Panagrolaimomorpha</taxon>
        <taxon>Strongyloidoidea</taxon>
        <taxon>Steinernematidae</taxon>
        <taxon>Steinernema</taxon>
    </lineage>
</organism>
<feature type="domain" description="MH2" evidence="10">
    <location>
        <begin position="272"/>
        <end position="438"/>
    </location>
</feature>
<dbReference type="Gene3D" id="3.90.520.10">
    <property type="entry name" value="SMAD MH1 domain"/>
    <property type="match status" value="1"/>
</dbReference>
<dbReference type="PANTHER" id="PTHR13703:SF25">
    <property type="entry name" value="MOTHERS AGAINST DECAPENTAPLEGIC HOMOLOG"/>
    <property type="match status" value="1"/>
</dbReference>
<evidence type="ECO:0000259" key="9">
    <source>
        <dbReference type="PROSITE" id="PS51075"/>
    </source>
</evidence>
<evidence type="ECO:0000256" key="7">
    <source>
        <dbReference type="RuleBase" id="RU361195"/>
    </source>
</evidence>
<accession>A0A4U5PCC2</accession>
<evidence type="ECO:0000256" key="4">
    <source>
        <dbReference type="ARBA" id="ARBA00023015"/>
    </source>
</evidence>
<comment type="similarity">
    <text evidence="1 7">Belongs to the dwarfin/SMAD family.</text>
</comment>
<sequence length="438" mass="49752">MLPLLLSLLSPSDQRPNDQGEMGDSSRSKEVAKKLWELARKPPPHKMDEFKIWFHKCTHPLIKLLKSSDQSILGRLERVVVQELEDSQCIYVKMMNAADKGRVSLPFVFTKLFRFPSIASQFDICQKRTCRVNSMFGSVCINPYHYVLRQAKQLALPAIIMPKLGDTSGAERQYNREDYDSDTCRLMVETDDVIRNGVPNRDLTVEEVEDMNEKPIEIKRQHNEVFIHQTHKDLFYDNDNEGIVLTETCQGVPLADDFGAMEAVEYCYPQVWCSVDYFEETNKLGTTFASLSDTFVIDGYTAPTSTNRFSLGCIPHAKRTPESAACRNMIGAGVRVRDVLGEAWLENLTENSIYVQSPWLNQYYGWHIATILKVPGYCSLKIFNLREFSSALASQVVLGYDLVYVLTRICAVRVSFDCWGTEFNRPALPSRPAGSSCT</sequence>
<evidence type="ECO:0000313" key="11">
    <source>
        <dbReference type="EMBL" id="TKR94047.1"/>
    </source>
</evidence>
<evidence type="ECO:0000256" key="3">
    <source>
        <dbReference type="ARBA" id="ARBA00022833"/>
    </source>
</evidence>
<evidence type="ECO:0000259" key="10">
    <source>
        <dbReference type="PROSITE" id="PS51076"/>
    </source>
</evidence>
<keyword evidence="12" id="KW-1185">Reference proteome</keyword>
<dbReference type="GO" id="GO:0071144">
    <property type="term" value="C:heteromeric SMAD protein complex"/>
    <property type="evidence" value="ECO:0007669"/>
    <property type="project" value="TreeGrafter"/>
</dbReference>
<dbReference type="GO" id="GO:0051239">
    <property type="term" value="P:regulation of multicellular organismal process"/>
    <property type="evidence" value="ECO:0007669"/>
    <property type="project" value="UniProtKB-ARBA"/>
</dbReference>
<dbReference type="GO" id="GO:0000981">
    <property type="term" value="F:DNA-binding transcription factor activity, RNA polymerase II-specific"/>
    <property type="evidence" value="ECO:0007669"/>
    <property type="project" value="TreeGrafter"/>
</dbReference>
<keyword evidence="3" id="KW-0862">Zinc</keyword>
<gene>
    <name evidence="11" type="ORF">L596_008390</name>
</gene>
<keyword evidence="2" id="KW-0479">Metal-binding</keyword>
<dbReference type="GO" id="GO:0050793">
    <property type="term" value="P:regulation of developmental process"/>
    <property type="evidence" value="ECO:0007669"/>
    <property type="project" value="UniProtKB-ARBA"/>
</dbReference>
<dbReference type="InterPro" id="IPR017855">
    <property type="entry name" value="SMAD-like_dom_sf"/>
</dbReference>
<dbReference type="GO" id="GO:0030154">
    <property type="term" value="P:cell differentiation"/>
    <property type="evidence" value="ECO:0007669"/>
    <property type="project" value="TreeGrafter"/>
</dbReference>
<dbReference type="InterPro" id="IPR036578">
    <property type="entry name" value="SMAD_MH1_sf"/>
</dbReference>
<dbReference type="GO" id="GO:0032924">
    <property type="term" value="P:activin receptor signaling pathway"/>
    <property type="evidence" value="ECO:0007669"/>
    <property type="project" value="TreeGrafter"/>
</dbReference>
<dbReference type="PANTHER" id="PTHR13703">
    <property type="entry name" value="SMAD"/>
    <property type="match status" value="1"/>
</dbReference>
<dbReference type="Pfam" id="PF03165">
    <property type="entry name" value="MH1"/>
    <property type="match status" value="1"/>
</dbReference>
<dbReference type="PROSITE" id="PS51076">
    <property type="entry name" value="MH2"/>
    <property type="match status" value="1"/>
</dbReference>
<keyword evidence="4 7" id="KW-0805">Transcription regulation</keyword>
<dbReference type="GO" id="GO:0060395">
    <property type="term" value="P:SMAD protein signal transduction"/>
    <property type="evidence" value="ECO:0007669"/>
    <property type="project" value="TreeGrafter"/>
</dbReference>
<evidence type="ECO:0000256" key="1">
    <source>
        <dbReference type="ARBA" id="ARBA00005545"/>
    </source>
</evidence>
<name>A0A4U5PCC2_STECR</name>
<dbReference type="GO" id="GO:0009791">
    <property type="term" value="P:post-embryonic development"/>
    <property type="evidence" value="ECO:0007669"/>
    <property type="project" value="UniProtKB-ARBA"/>
</dbReference>
<dbReference type="STRING" id="34508.A0A4U5PCC2"/>
<feature type="region of interest" description="Disordered" evidence="8">
    <location>
        <begin position="9"/>
        <end position="29"/>
    </location>
</feature>
<keyword evidence="5 7" id="KW-0804">Transcription</keyword>
<feature type="domain" description="MH1" evidence="9">
    <location>
        <begin position="30"/>
        <end position="155"/>
    </location>
</feature>
<dbReference type="Proteomes" id="UP000298663">
    <property type="component" value="Unassembled WGS sequence"/>
</dbReference>
<dbReference type="SUPFAM" id="SSF49879">
    <property type="entry name" value="SMAD/FHA domain"/>
    <property type="match status" value="1"/>
</dbReference>
<dbReference type="PROSITE" id="PS51075">
    <property type="entry name" value="MH1"/>
    <property type="match status" value="1"/>
</dbReference>
<evidence type="ECO:0000256" key="6">
    <source>
        <dbReference type="ARBA" id="ARBA00023242"/>
    </source>
</evidence>
<evidence type="ECO:0000256" key="8">
    <source>
        <dbReference type="SAM" id="MobiDB-lite"/>
    </source>
</evidence>
<comment type="subcellular location">
    <subcellularLocation>
        <location evidence="7">Cytoplasm</location>
    </subcellularLocation>
    <subcellularLocation>
        <location evidence="7">Nucleus</location>
    </subcellularLocation>
</comment>
<keyword evidence="7" id="KW-0963">Cytoplasm</keyword>
<dbReference type="EMBL" id="AZBU02000002">
    <property type="protein sequence ID" value="TKR94047.1"/>
    <property type="molecule type" value="Genomic_DNA"/>
</dbReference>
<dbReference type="Gene3D" id="2.60.200.10">
    <property type="match status" value="1"/>
</dbReference>
<evidence type="ECO:0000256" key="5">
    <source>
        <dbReference type="ARBA" id="ARBA00023163"/>
    </source>
</evidence>
<dbReference type="OrthoDB" id="5794312at2759"/>
<reference evidence="11 12" key="2">
    <citation type="journal article" date="2019" name="G3 (Bethesda)">
        <title>Hybrid Assembly of the Genome of the Entomopathogenic Nematode Steinernema carpocapsae Identifies the X-Chromosome.</title>
        <authorList>
            <person name="Serra L."/>
            <person name="Macchietto M."/>
            <person name="Macias-Munoz A."/>
            <person name="McGill C.J."/>
            <person name="Rodriguez I.M."/>
            <person name="Rodriguez B."/>
            <person name="Murad R."/>
            <person name="Mortazavi A."/>
        </authorList>
    </citation>
    <scope>NUCLEOTIDE SEQUENCE [LARGE SCALE GENOMIC DNA]</scope>
    <source>
        <strain evidence="11 12">ALL</strain>
    </source>
</reference>
<proteinExistence type="inferred from homology"/>
<dbReference type="GO" id="GO:0046872">
    <property type="term" value="F:metal ion binding"/>
    <property type="evidence" value="ECO:0007669"/>
    <property type="project" value="UniProtKB-KW"/>
</dbReference>
<dbReference type="InterPro" id="IPR013790">
    <property type="entry name" value="Dwarfin"/>
</dbReference>
<evidence type="ECO:0000313" key="12">
    <source>
        <dbReference type="Proteomes" id="UP000298663"/>
    </source>
</evidence>
<reference evidence="11 12" key="1">
    <citation type="journal article" date="2015" name="Genome Biol.">
        <title>Comparative genomics of Steinernema reveals deeply conserved gene regulatory networks.</title>
        <authorList>
            <person name="Dillman A.R."/>
            <person name="Macchietto M."/>
            <person name="Porter C.F."/>
            <person name="Rogers A."/>
            <person name="Williams B."/>
            <person name="Antoshechkin I."/>
            <person name="Lee M.M."/>
            <person name="Goodwin Z."/>
            <person name="Lu X."/>
            <person name="Lewis E.E."/>
            <person name="Goodrich-Blair H."/>
            <person name="Stock S.P."/>
            <person name="Adams B.J."/>
            <person name="Sternberg P.W."/>
            <person name="Mortazavi A."/>
        </authorList>
    </citation>
    <scope>NUCLEOTIDE SEQUENCE [LARGE SCALE GENOMIC DNA]</scope>
    <source>
        <strain evidence="11 12">ALL</strain>
    </source>
</reference>
<dbReference type="SUPFAM" id="SSF56366">
    <property type="entry name" value="SMAD MH1 domain"/>
    <property type="match status" value="1"/>
</dbReference>
<dbReference type="GO" id="GO:0070411">
    <property type="term" value="F:I-SMAD binding"/>
    <property type="evidence" value="ECO:0007669"/>
    <property type="project" value="TreeGrafter"/>
</dbReference>
<dbReference type="InterPro" id="IPR013019">
    <property type="entry name" value="MAD_homology_MH1"/>
</dbReference>
<dbReference type="SMART" id="SM00523">
    <property type="entry name" value="DWA"/>
    <property type="match status" value="1"/>
</dbReference>
<dbReference type="InterPro" id="IPR008984">
    <property type="entry name" value="SMAD_FHA_dom_sf"/>
</dbReference>
<dbReference type="SMART" id="SM00524">
    <property type="entry name" value="DWB"/>
    <property type="match status" value="1"/>
</dbReference>
<dbReference type="GO" id="GO:0000978">
    <property type="term" value="F:RNA polymerase II cis-regulatory region sequence-specific DNA binding"/>
    <property type="evidence" value="ECO:0007669"/>
    <property type="project" value="TreeGrafter"/>
</dbReference>
<keyword evidence="6 7" id="KW-0539">Nucleus</keyword>